<evidence type="ECO:0000313" key="1">
    <source>
        <dbReference type="EMBL" id="KAJ8675724.1"/>
    </source>
</evidence>
<gene>
    <name evidence="1" type="ORF">QAD02_011510</name>
</gene>
<name>A0ACC2NZK4_9HYME</name>
<comment type="caution">
    <text evidence="1">The sequence shown here is derived from an EMBL/GenBank/DDBJ whole genome shotgun (WGS) entry which is preliminary data.</text>
</comment>
<protein>
    <submittedName>
        <fullName evidence="1">Uncharacterized protein</fullName>
    </submittedName>
</protein>
<organism evidence="1 2">
    <name type="scientific">Eretmocerus hayati</name>
    <dbReference type="NCBI Taxonomy" id="131215"/>
    <lineage>
        <taxon>Eukaryota</taxon>
        <taxon>Metazoa</taxon>
        <taxon>Ecdysozoa</taxon>
        <taxon>Arthropoda</taxon>
        <taxon>Hexapoda</taxon>
        <taxon>Insecta</taxon>
        <taxon>Pterygota</taxon>
        <taxon>Neoptera</taxon>
        <taxon>Endopterygota</taxon>
        <taxon>Hymenoptera</taxon>
        <taxon>Apocrita</taxon>
        <taxon>Proctotrupomorpha</taxon>
        <taxon>Chalcidoidea</taxon>
        <taxon>Aphelinidae</taxon>
        <taxon>Aphelininae</taxon>
        <taxon>Eretmocerus</taxon>
    </lineage>
</organism>
<accession>A0ACC2NZK4</accession>
<dbReference type="Proteomes" id="UP001239111">
    <property type="component" value="Chromosome 2"/>
</dbReference>
<sequence length="243" mass="27654">MEGPPEKRQKYSDGIAMNDFKDSGVKKLFILALAPCTQESYTNLKLLWDALNINSCEGTIATDLKLANLLGGLMQYSSKYPCTWCDACKENLRVWGNPRTIKNVRDNYKKWTESGSKKSERMKYKNCVHLPLFTGPDDRPYLEIIPPPELHFMLDVGSTVYSHMLKEFETDALTRAASCNVQREITHGGPEFKRNSCKKLLKRVDSLRANCDKNCLKYGLAFEDFQKCVLSHGIIPKVPILVH</sequence>
<proteinExistence type="predicted"/>
<dbReference type="EMBL" id="CM056742">
    <property type="protein sequence ID" value="KAJ8675724.1"/>
    <property type="molecule type" value="Genomic_DNA"/>
</dbReference>
<reference evidence="1" key="1">
    <citation type="submission" date="2023-04" db="EMBL/GenBank/DDBJ databases">
        <title>A chromosome-level genome assembly of the parasitoid wasp Eretmocerus hayati.</title>
        <authorList>
            <person name="Zhong Y."/>
            <person name="Liu S."/>
            <person name="Liu Y."/>
        </authorList>
    </citation>
    <scope>NUCLEOTIDE SEQUENCE</scope>
    <source>
        <strain evidence="1">ZJU_SS_LIU_2023</strain>
    </source>
</reference>
<keyword evidence="2" id="KW-1185">Reference proteome</keyword>
<evidence type="ECO:0000313" key="2">
    <source>
        <dbReference type="Proteomes" id="UP001239111"/>
    </source>
</evidence>